<evidence type="ECO:0008006" key="3">
    <source>
        <dbReference type="Google" id="ProtNLM"/>
    </source>
</evidence>
<dbReference type="AlphaFoldDB" id="A0A2W4UQS3"/>
<accession>A0A2W4UQS3</accession>
<proteinExistence type="predicted"/>
<comment type="caution">
    <text evidence="1">The sequence shown here is derived from an EMBL/GenBank/DDBJ whole genome shotgun (WGS) entry which is preliminary data.</text>
</comment>
<evidence type="ECO:0000313" key="2">
    <source>
        <dbReference type="Proteomes" id="UP000249354"/>
    </source>
</evidence>
<dbReference type="Gene3D" id="3.30.2020.40">
    <property type="entry name" value="Uncharacterised protein PF10387, DUF2442"/>
    <property type="match status" value="1"/>
</dbReference>
<reference evidence="1 2" key="2">
    <citation type="submission" date="2018-06" db="EMBL/GenBank/DDBJ databases">
        <title>Metagenomic assembly of (sub)arctic Cyanobacteria and their associated microbiome from non-axenic cultures.</title>
        <authorList>
            <person name="Baurain D."/>
        </authorList>
    </citation>
    <scope>NUCLEOTIDE SEQUENCE [LARGE SCALE GENOMIC DNA]</scope>
    <source>
        <strain evidence="1">ULC129bin1</strain>
    </source>
</reference>
<dbReference type="Proteomes" id="UP000249354">
    <property type="component" value="Unassembled WGS sequence"/>
</dbReference>
<reference evidence="2" key="1">
    <citation type="submission" date="2018-04" db="EMBL/GenBank/DDBJ databases">
        <authorList>
            <person name="Cornet L."/>
        </authorList>
    </citation>
    <scope>NUCLEOTIDE SEQUENCE [LARGE SCALE GENOMIC DNA]</scope>
</reference>
<evidence type="ECO:0000313" key="1">
    <source>
        <dbReference type="EMBL" id="PZO19389.1"/>
    </source>
</evidence>
<organism evidence="1 2">
    <name type="scientific">Leptolyngbya foveolarum</name>
    <dbReference type="NCBI Taxonomy" id="47253"/>
    <lineage>
        <taxon>Bacteria</taxon>
        <taxon>Bacillati</taxon>
        <taxon>Cyanobacteriota</taxon>
        <taxon>Cyanophyceae</taxon>
        <taxon>Leptolyngbyales</taxon>
        <taxon>Leptolyngbyaceae</taxon>
        <taxon>Leptolyngbya group</taxon>
        <taxon>Leptolyngbya</taxon>
    </lineage>
</organism>
<dbReference type="EMBL" id="QBMC01000045">
    <property type="protein sequence ID" value="PZO19389.1"/>
    <property type="molecule type" value="Genomic_DNA"/>
</dbReference>
<sequence length="98" mass="11282">MIKAVQYLPISREIEVLLTDDSRHAWRVDNLEMVINVDGKIKPLPTPTREQLIDVIVYGGGAYIYWPQIDQMFELEALMNGVYGRESWMKRLNSTVAA</sequence>
<gene>
    <name evidence="1" type="ORF">DCF25_08740</name>
</gene>
<name>A0A2W4UQS3_9CYAN</name>
<protein>
    <recommendedName>
        <fullName evidence="3">DUF2442 domain-containing protein</fullName>
    </recommendedName>
</protein>